<dbReference type="EMBL" id="CP089277">
    <property type="protein sequence ID" value="USP79206.1"/>
    <property type="molecule type" value="Genomic_DNA"/>
</dbReference>
<evidence type="ECO:0000313" key="2">
    <source>
        <dbReference type="Proteomes" id="UP001056012"/>
    </source>
</evidence>
<name>A0A9Q9DV93_CURCL</name>
<sequence length="143" mass="14604">MYFPKVLVITALVASSSAAVYRWVLITSLAISPRASAQCTSARVQIVYALNDASGNVLRIQDPAVAQAAKAGIQQATGGIAQIAKAIFALQPPPAAARDTTEAGLEVAANALARGDPSDPAVTAAQDFIERAKKAGADVVANC</sequence>
<dbReference type="AlphaFoldDB" id="A0A9Q9DV93"/>
<gene>
    <name evidence="1" type="ORF">yc1106_06480</name>
</gene>
<dbReference type="Proteomes" id="UP001056012">
    <property type="component" value="Chromosome 4"/>
</dbReference>
<reference evidence="1" key="1">
    <citation type="submission" date="2021-12" db="EMBL/GenBank/DDBJ databases">
        <title>Curvularia clavata genome.</title>
        <authorList>
            <person name="Cao Y."/>
        </authorList>
    </citation>
    <scope>NUCLEOTIDE SEQUENCE</scope>
    <source>
        <strain evidence="1">Yc1106</strain>
    </source>
</reference>
<organism evidence="1 2">
    <name type="scientific">Curvularia clavata</name>
    <dbReference type="NCBI Taxonomy" id="95742"/>
    <lineage>
        <taxon>Eukaryota</taxon>
        <taxon>Fungi</taxon>
        <taxon>Dikarya</taxon>
        <taxon>Ascomycota</taxon>
        <taxon>Pezizomycotina</taxon>
        <taxon>Dothideomycetes</taxon>
        <taxon>Pleosporomycetidae</taxon>
        <taxon>Pleosporales</taxon>
        <taxon>Pleosporineae</taxon>
        <taxon>Pleosporaceae</taxon>
        <taxon>Curvularia</taxon>
    </lineage>
</organism>
<evidence type="ECO:0000313" key="1">
    <source>
        <dbReference type="EMBL" id="USP79206.1"/>
    </source>
</evidence>
<protein>
    <submittedName>
        <fullName evidence="1">Uncharacterized protein</fullName>
    </submittedName>
</protein>
<accession>A0A9Q9DV93</accession>
<dbReference type="OrthoDB" id="3178264at2759"/>
<dbReference type="VEuPathDB" id="FungiDB:yc1106_06480"/>
<keyword evidence="2" id="KW-1185">Reference proteome</keyword>
<proteinExistence type="predicted"/>